<dbReference type="GO" id="GO:0005576">
    <property type="term" value="C:extracellular region"/>
    <property type="evidence" value="ECO:0007669"/>
    <property type="project" value="UniProtKB-SubCell"/>
</dbReference>
<feature type="binding site" evidence="5">
    <location>
        <position position="59"/>
    </location>
    <ligand>
        <name>Ca(2+)</name>
        <dbReference type="ChEBI" id="CHEBI:29108"/>
    </ligand>
</feature>
<dbReference type="GO" id="GO:0005509">
    <property type="term" value="F:calcium ion binding"/>
    <property type="evidence" value="ECO:0007669"/>
    <property type="project" value="InterPro"/>
</dbReference>
<dbReference type="PROSITE" id="PS00118">
    <property type="entry name" value="PA2_HIS"/>
    <property type="match status" value="1"/>
</dbReference>
<feature type="domain" description="Phospholipase A2-like central" evidence="9">
    <location>
        <begin position="32"/>
        <end position="165"/>
    </location>
</feature>
<name>A0A0D6AA52_TOXPI</name>
<evidence type="ECO:0000259" key="9">
    <source>
        <dbReference type="SMART" id="SM00085"/>
    </source>
</evidence>
<dbReference type="AlphaFoldDB" id="A0A0D6AA52"/>
<accession>A0A0D6AA52</accession>
<evidence type="ECO:0000256" key="4">
    <source>
        <dbReference type="PIRSR" id="PIRSR601211-1"/>
    </source>
</evidence>
<evidence type="ECO:0000313" key="10">
    <source>
        <dbReference type="EMBL" id="BAQ59587.1"/>
    </source>
</evidence>
<keyword evidence="8" id="KW-0732">Signal</keyword>
<dbReference type="CDD" id="cd00125">
    <property type="entry name" value="PLA2c"/>
    <property type="match status" value="1"/>
</dbReference>
<dbReference type="Gene3D" id="1.20.90.10">
    <property type="entry name" value="Phospholipase A2 domain"/>
    <property type="match status" value="1"/>
</dbReference>
<dbReference type="InterPro" id="IPR033113">
    <property type="entry name" value="PLA2_histidine"/>
</dbReference>
<comment type="subcellular location">
    <subcellularLocation>
        <location evidence="1 8">Secreted</location>
    </subcellularLocation>
</comment>
<protein>
    <recommendedName>
        <fullName evidence="8">Phospholipase A2</fullName>
        <ecNumber evidence="8">3.1.1.4</ecNumber>
    </recommendedName>
</protein>
<feature type="disulfide bond" evidence="6">
    <location>
        <begin position="80"/>
        <end position="139"/>
    </location>
</feature>
<evidence type="ECO:0000256" key="5">
    <source>
        <dbReference type="PIRSR" id="PIRSR601211-2"/>
    </source>
</evidence>
<comment type="cofactor">
    <cofactor evidence="5">
        <name>Ca(2+)</name>
        <dbReference type="ChEBI" id="CHEBI:29108"/>
    </cofactor>
    <text evidence="5">Binds 1 Ca(2+) ion per subunit.</text>
</comment>
<dbReference type="InterPro" id="IPR033112">
    <property type="entry name" value="PLA2_Asp_AS"/>
</dbReference>
<feature type="active site" evidence="4">
    <location>
        <position position="77"/>
    </location>
</feature>
<dbReference type="PRINTS" id="PR00389">
    <property type="entry name" value="PHPHLIPASEA2"/>
</dbReference>
<keyword evidence="3 6" id="KW-1015">Disulfide bond</keyword>
<evidence type="ECO:0000256" key="1">
    <source>
        <dbReference type="ARBA" id="ARBA00004613"/>
    </source>
</evidence>
<evidence type="ECO:0000256" key="3">
    <source>
        <dbReference type="ARBA" id="ARBA00023157"/>
    </source>
</evidence>
<feature type="chain" id="PRO_5001404207" description="Phospholipase A2" evidence="8">
    <location>
        <begin position="19"/>
        <end position="166"/>
    </location>
</feature>
<dbReference type="SUPFAM" id="SSF48619">
    <property type="entry name" value="Phospholipase A2, PLA2"/>
    <property type="match status" value="1"/>
</dbReference>
<sequence length="166" mass="18402">MLFIFYLLVAIFLSFASGNAGDPGSERLDEESVINFGWMSSCVTNSTSTRYNGYGCYCGFGGSGTPVDDLDKCCQVHDKCYGDIMAAEGGPCPDDTNIYRLSYYYECKAPWSWIYRASELTVSCNKNANSNCQQALCDCDLVASRCFASNKYNPEYASYNKENCVD</sequence>
<feature type="disulfide bond" evidence="6">
    <location>
        <begin position="124"/>
        <end position="137"/>
    </location>
</feature>
<feature type="active site" evidence="4">
    <location>
        <position position="140"/>
    </location>
</feature>
<organism evidence="10">
    <name type="scientific">Toxopneustes pileolus</name>
    <name type="common">Flower urchin</name>
    <name type="synonym">Echinus pileolus</name>
    <dbReference type="NCBI Taxonomy" id="39971"/>
    <lineage>
        <taxon>Eukaryota</taxon>
        <taxon>Metazoa</taxon>
        <taxon>Echinodermata</taxon>
        <taxon>Eleutherozoa</taxon>
        <taxon>Echinozoa</taxon>
        <taxon>Echinoidea</taxon>
        <taxon>Euechinoidea</taxon>
        <taxon>Echinacea</taxon>
        <taxon>Temnopleuroida</taxon>
        <taxon>Toxopneustidae</taxon>
        <taxon>Toxopneustes</taxon>
    </lineage>
</organism>
<feature type="disulfide bond" evidence="6">
    <location>
        <begin position="92"/>
        <end position="132"/>
    </location>
</feature>
<dbReference type="GO" id="GO:0016042">
    <property type="term" value="P:lipid catabolic process"/>
    <property type="evidence" value="ECO:0007669"/>
    <property type="project" value="InterPro"/>
</dbReference>
<evidence type="ECO:0000256" key="7">
    <source>
        <dbReference type="RuleBase" id="RU003654"/>
    </source>
</evidence>
<evidence type="ECO:0000256" key="2">
    <source>
        <dbReference type="ARBA" id="ARBA00022525"/>
    </source>
</evidence>
<evidence type="ECO:0000256" key="8">
    <source>
        <dbReference type="RuleBase" id="RU361236"/>
    </source>
</evidence>
<dbReference type="PROSITE" id="PS00119">
    <property type="entry name" value="PA2_ASP"/>
    <property type="match status" value="1"/>
</dbReference>
<feature type="binding site" evidence="5">
    <location>
        <position position="78"/>
    </location>
    <ligand>
        <name>Ca(2+)</name>
        <dbReference type="ChEBI" id="CHEBI:29108"/>
    </ligand>
</feature>
<dbReference type="GO" id="GO:0006644">
    <property type="term" value="P:phospholipid metabolic process"/>
    <property type="evidence" value="ECO:0007669"/>
    <property type="project" value="InterPro"/>
</dbReference>
<feature type="disulfide bond" evidence="6">
    <location>
        <begin position="73"/>
        <end position="146"/>
    </location>
</feature>
<proteinExistence type="evidence at transcript level"/>
<dbReference type="PANTHER" id="PTHR11716">
    <property type="entry name" value="PHOSPHOLIPASE A2 FAMILY MEMBER"/>
    <property type="match status" value="1"/>
</dbReference>
<reference evidence="10" key="1">
    <citation type="submission" date="2015-03" db="EMBL/GenBank/DDBJ databases">
        <title>cDNA cloning and expression of Contractin A, a phospholipase A2-like protein from the globiferous pedicellariae of the venomous sea urchin Toxopneustes pileolus.</title>
        <authorList>
            <person name="Hatakeyama T."/>
            <person name="Higashi E."/>
            <person name="Nakagawa H."/>
        </authorList>
    </citation>
    <scope>NUCLEOTIDE SEQUENCE</scope>
</reference>
<evidence type="ECO:0000256" key="6">
    <source>
        <dbReference type="PIRSR" id="PIRSR601211-3"/>
    </source>
</evidence>
<dbReference type="GO" id="GO:0047498">
    <property type="term" value="F:calcium-dependent phospholipase A2 activity"/>
    <property type="evidence" value="ECO:0007669"/>
    <property type="project" value="TreeGrafter"/>
</dbReference>
<keyword evidence="5" id="KW-0479">Metal-binding</keyword>
<dbReference type="Pfam" id="PF00068">
    <property type="entry name" value="Phospholip_A2_1"/>
    <property type="match status" value="1"/>
</dbReference>
<feature type="binding site" evidence="5">
    <location>
        <position position="61"/>
    </location>
    <ligand>
        <name>Ca(2+)</name>
        <dbReference type="ChEBI" id="CHEBI:29108"/>
    </ligand>
</feature>
<keyword evidence="8" id="KW-0443">Lipid metabolism</keyword>
<dbReference type="GO" id="GO:0005543">
    <property type="term" value="F:phospholipid binding"/>
    <property type="evidence" value="ECO:0007669"/>
    <property type="project" value="TreeGrafter"/>
</dbReference>
<keyword evidence="2 8" id="KW-0964">Secreted</keyword>
<keyword evidence="8" id="KW-0378">Hydrolase</keyword>
<dbReference type="FunFam" id="1.20.90.10:FF:000015">
    <property type="entry name" value="Phospholipase A(2)"/>
    <property type="match status" value="1"/>
</dbReference>
<feature type="disulfide bond" evidence="6">
    <location>
        <begin position="58"/>
        <end position="74"/>
    </location>
</feature>
<dbReference type="SMART" id="SM00085">
    <property type="entry name" value="PA2c"/>
    <property type="match status" value="1"/>
</dbReference>
<dbReference type="InterPro" id="IPR036444">
    <property type="entry name" value="PLipase_A2_dom_sf"/>
</dbReference>
<dbReference type="EMBL" id="LC034582">
    <property type="protein sequence ID" value="BAQ59587.1"/>
    <property type="molecule type" value="mRNA"/>
</dbReference>
<dbReference type="GO" id="GO:0050482">
    <property type="term" value="P:arachidonate secretion"/>
    <property type="evidence" value="ECO:0007669"/>
    <property type="project" value="InterPro"/>
</dbReference>
<keyword evidence="5 8" id="KW-0106">Calcium</keyword>
<feature type="signal peptide" evidence="8">
    <location>
        <begin position="1"/>
        <end position="18"/>
    </location>
</feature>
<dbReference type="InterPro" id="IPR016090">
    <property type="entry name" value="PLA2-like_dom"/>
</dbReference>
<feature type="binding site" evidence="5">
    <location>
        <position position="57"/>
    </location>
    <ligand>
        <name>Ca(2+)</name>
        <dbReference type="ChEBI" id="CHEBI:29108"/>
    </ligand>
</feature>
<dbReference type="EC" id="3.1.1.4" evidence="8"/>
<dbReference type="InterPro" id="IPR001211">
    <property type="entry name" value="PLA2"/>
</dbReference>
<dbReference type="PANTHER" id="PTHR11716:SF100">
    <property type="entry name" value="PHOSPHOLIPASE A2"/>
    <property type="match status" value="1"/>
</dbReference>
<comment type="similarity">
    <text evidence="7">Belongs to the phospholipase A2 family.</text>
</comment>
<comment type="catalytic activity">
    <reaction evidence="8">
        <text>a 1,2-diacyl-sn-glycero-3-phosphocholine + H2O = a 1-acyl-sn-glycero-3-phosphocholine + a fatty acid + H(+)</text>
        <dbReference type="Rhea" id="RHEA:15801"/>
        <dbReference type="ChEBI" id="CHEBI:15377"/>
        <dbReference type="ChEBI" id="CHEBI:15378"/>
        <dbReference type="ChEBI" id="CHEBI:28868"/>
        <dbReference type="ChEBI" id="CHEBI:57643"/>
        <dbReference type="ChEBI" id="CHEBI:58168"/>
        <dbReference type="EC" id="3.1.1.4"/>
    </reaction>
</comment>